<dbReference type="AlphaFoldDB" id="A0A4W3HEA6"/>
<dbReference type="Gene3D" id="3.90.1410.10">
    <property type="entry name" value="set domain protein methyltransferase, domain 1"/>
    <property type="match status" value="1"/>
</dbReference>
<reference evidence="2" key="4">
    <citation type="submission" date="2025-08" db="UniProtKB">
        <authorList>
            <consortium name="Ensembl"/>
        </authorList>
    </citation>
    <scope>IDENTIFICATION</scope>
</reference>
<dbReference type="GO" id="GO:0005634">
    <property type="term" value="C:nucleus"/>
    <property type="evidence" value="ECO:0007669"/>
    <property type="project" value="TreeGrafter"/>
</dbReference>
<dbReference type="InterPro" id="IPR050600">
    <property type="entry name" value="SETD3_SETD6_MTase"/>
</dbReference>
<dbReference type="InterPro" id="IPR044430">
    <property type="entry name" value="SETD6_SET"/>
</dbReference>
<dbReference type="OMA" id="ILCLMHE"/>
<reference evidence="3" key="2">
    <citation type="journal article" date="2007" name="PLoS Biol.">
        <title>Survey sequencing and comparative analysis of the elephant shark (Callorhinchus milii) genome.</title>
        <authorList>
            <person name="Venkatesh B."/>
            <person name="Kirkness E.F."/>
            <person name="Loh Y.H."/>
            <person name="Halpern A.L."/>
            <person name="Lee A.P."/>
            <person name="Johnson J."/>
            <person name="Dandona N."/>
            <person name="Viswanathan L.D."/>
            <person name="Tay A."/>
            <person name="Venter J.C."/>
            <person name="Strausberg R.L."/>
            <person name="Brenner S."/>
        </authorList>
    </citation>
    <scope>NUCLEOTIDE SEQUENCE [LARGE SCALE GENOMIC DNA]</scope>
</reference>
<name>A0A4W3HEA6_CALMI</name>
<dbReference type="CDD" id="cd19178">
    <property type="entry name" value="SET_SETD6"/>
    <property type="match status" value="1"/>
</dbReference>
<dbReference type="PANTHER" id="PTHR13271:SF34">
    <property type="entry name" value="N-LYSINE METHYLTRANSFERASE SETD6"/>
    <property type="match status" value="1"/>
</dbReference>
<reference evidence="3" key="3">
    <citation type="journal article" date="2014" name="Nature">
        <title>Elephant shark genome provides unique insights into gnathostome evolution.</title>
        <authorList>
            <consortium name="International Elephant Shark Genome Sequencing Consortium"/>
            <person name="Venkatesh B."/>
            <person name="Lee A.P."/>
            <person name="Ravi V."/>
            <person name="Maurya A.K."/>
            <person name="Lian M.M."/>
            <person name="Swann J.B."/>
            <person name="Ohta Y."/>
            <person name="Flajnik M.F."/>
            <person name="Sutoh Y."/>
            <person name="Kasahara M."/>
            <person name="Hoon S."/>
            <person name="Gangu V."/>
            <person name="Roy S.W."/>
            <person name="Irimia M."/>
            <person name="Korzh V."/>
            <person name="Kondrychyn I."/>
            <person name="Lim Z.W."/>
            <person name="Tay B.H."/>
            <person name="Tohari S."/>
            <person name="Kong K.W."/>
            <person name="Ho S."/>
            <person name="Lorente-Galdos B."/>
            <person name="Quilez J."/>
            <person name="Marques-Bonet T."/>
            <person name="Raney B.J."/>
            <person name="Ingham P.W."/>
            <person name="Tay A."/>
            <person name="Hillier L.W."/>
            <person name="Minx P."/>
            <person name="Boehm T."/>
            <person name="Wilson R.K."/>
            <person name="Brenner S."/>
            <person name="Warren W.C."/>
        </authorList>
    </citation>
    <scope>NUCLEOTIDE SEQUENCE [LARGE SCALE GENOMIC DNA]</scope>
</reference>
<keyword evidence="1" id="KW-0732">Signal</keyword>
<dbReference type="SUPFAM" id="SSF82199">
    <property type="entry name" value="SET domain"/>
    <property type="match status" value="1"/>
</dbReference>
<reference evidence="3" key="1">
    <citation type="journal article" date="2006" name="Science">
        <title>Ancient noncoding elements conserved in the human genome.</title>
        <authorList>
            <person name="Venkatesh B."/>
            <person name="Kirkness E.F."/>
            <person name="Loh Y.H."/>
            <person name="Halpern A.L."/>
            <person name="Lee A.P."/>
            <person name="Johnson J."/>
            <person name="Dandona N."/>
            <person name="Viswanathan L.D."/>
            <person name="Tay A."/>
            <person name="Venter J.C."/>
            <person name="Strausberg R.L."/>
            <person name="Brenner S."/>
        </authorList>
    </citation>
    <scope>NUCLEOTIDE SEQUENCE [LARGE SCALE GENOMIC DNA]</scope>
</reference>
<organism evidence="2 3">
    <name type="scientific">Callorhinchus milii</name>
    <name type="common">Ghost shark</name>
    <dbReference type="NCBI Taxonomy" id="7868"/>
    <lineage>
        <taxon>Eukaryota</taxon>
        <taxon>Metazoa</taxon>
        <taxon>Chordata</taxon>
        <taxon>Craniata</taxon>
        <taxon>Vertebrata</taxon>
        <taxon>Chondrichthyes</taxon>
        <taxon>Holocephali</taxon>
        <taxon>Chimaeriformes</taxon>
        <taxon>Callorhinchidae</taxon>
        <taxon>Callorhinchus</taxon>
    </lineage>
</organism>
<dbReference type="PANTHER" id="PTHR13271">
    <property type="entry name" value="UNCHARACTERIZED PUTATIVE METHYLTRANSFERASE"/>
    <property type="match status" value="1"/>
</dbReference>
<dbReference type="GO" id="GO:0016279">
    <property type="term" value="F:protein-lysine N-methyltransferase activity"/>
    <property type="evidence" value="ECO:0007669"/>
    <property type="project" value="InterPro"/>
</dbReference>
<proteinExistence type="predicted"/>
<dbReference type="GeneTree" id="ENSGT00940000153577"/>
<dbReference type="Proteomes" id="UP000314986">
    <property type="component" value="Unassembled WGS sequence"/>
</dbReference>
<dbReference type="Ensembl" id="ENSCMIT00000008296.1">
    <property type="protein sequence ID" value="ENSCMIP00000008064.1"/>
    <property type="gene ID" value="ENSCMIG00000004355.1"/>
</dbReference>
<feature type="signal peptide" evidence="1">
    <location>
        <begin position="1"/>
        <end position="16"/>
    </location>
</feature>
<reference evidence="2" key="5">
    <citation type="submission" date="2025-09" db="UniProtKB">
        <authorList>
            <consortium name="Ensembl"/>
        </authorList>
    </citation>
    <scope>IDENTIFICATION</scope>
</reference>
<sequence length="192" mass="21807">WCSDCLLALLQVCVSAEGTVAQYGMLATQHIQEGELLFSVPRSALLNPRTSAIRDLLKKEEAALQSRSGWVPLLIALLHESTSSSSHWQPYLSLWPGFSSLNHPMFWEEGERARLLQGTGVLEAVQRDLRNIEDEHQSIVLPFLRAHPQTFPPNTHCLQLYKRLVAFVMAYSFQEPSDNDEEDDDDEDEDEE</sequence>
<dbReference type="InterPro" id="IPR046341">
    <property type="entry name" value="SET_dom_sf"/>
</dbReference>
<protein>
    <submittedName>
        <fullName evidence="2">Uncharacterized protein</fullName>
    </submittedName>
</protein>
<feature type="chain" id="PRO_5021187016" evidence="1">
    <location>
        <begin position="17"/>
        <end position="192"/>
    </location>
</feature>
<dbReference type="STRING" id="7868.ENSCMIP00000008064"/>
<evidence type="ECO:0000256" key="1">
    <source>
        <dbReference type="SAM" id="SignalP"/>
    </source>
</evidence>
<accession>A0A4W3HEA6</accession>
<dbReference type="InParanoid" id="A0A4W3HEA6"/>
<keyword evidence="3" id="KW-1185">Reference proteome</keyword>
<evidence type="ECO:0000313" key="2">
    <source>
        <dbReference type="Ensembl" id="ENSCMIP00000008064.1"/>
    </source>
</evidence>
<evidence type="ECO:0000313" key="3">
    <source>
        <dbReference type="Proteomes" id="UP000314986"/>
    </source>
</evidence>